<name>A0ABM8VZB8_GIGMA</name>
<dbReference type="EMBL" id="CAJVQB010000368">
    <property type="protein sequence ID" value="CAG8484853.1"/>
    <property type="molecule type" value="Genomic_DNA"/>
</dbReference>
<keyword evidence="3" id="KW-1185">Reference proteome</keyword>
<reference evidence="2 3" key="1">
    <citation type="submission" date="2021-06" db="EMBL/GenBank/DDBJ databases">
        <authorList>
            <person name="Kallberg Y."/>
            <person name="Tangrot J."/>
            <person name="Rosling A."/>
        </authorList>
    </citation>
    <scope>NUCLEOTIDE SEQUENCE [LARGE SCALE GENOMIC DNA]</scope>
    <source>
        <strain evidence="2 3">120-4 pot B 10/14</strain>
    </source>
</reference>
<dbReference type="Gene3D" id="1.25.40.10">
    <property type="entry name" value="Tetratricopeptide repeat domain"/>
    <property type="match status" value="1"/>
</dbReference>
<dbReference type="SUPFAM" id="SSF81901">
    <property type="entry name" value="HCP-like"/>
    <property type="match status" value="1"/>
</dbReference>
<dbReference type="Proteomes" id="UP000789901">
    <property type="component" value="Unassembled WGS sequence"/>
</dbReference>
<comment type="caution">
    <text evidence="2">The sequence shown here is derived from an EMBL/GenBank/DDBJ whole genome shotgun (WGS) entry which is preliminary data.</text>
</comment>
<dbReference type="InterPro" id="IPR011990">
    <property type="entry name" value="TPR-like_helical_dom_sf"/>
</dbReference>
<sequence>METEPNQIPEKDYNIIEENSSRLNISTGISKIIYKYNEFLTKHSQRRCLDKNSNDRINIEKENRAFLEEYWEVYQFITYWYGYYLNEGIGGDRDEKKAIKLFKQVANKNVSGAQLRYAFSFVKNNSLNRRDLSEFITYLSKSANNNNNKAQYEFGKLYYFGNLVSKDKEQGKKFLILALKMITQKR</sequence>
<accession>A0ABM8VZB8</accession>
<dbReference type="SMART" id="SM00671">
    <property type="entry name" value="SEL1"/>
    <property type="match status" value="2"/>
</dbReference>
<evidence type="ECO:0000256" key="1">
    <source>
        <dbReference type="ARBA" id="ARBA00038101"/>
    </source>
</evidence>
<evidence type="ECO:0000313" key="3">
    <source>
        <dbReference type="Proteomes" id="UP000789901"/>
    </source>
</evidence>
<comment type="similarity">
    <text evidence="1">Belongs to the sel-1 family.</text>
</comment>
<evidence type="ECO:0000313" key="2">
    <source>
        <dbReference type="EMBL" id="CAG8484853.1"/>
    </source>
</evidence>
<dbReference type="PANTHER" id="PTHR11102">
    <property type="entry name" value="SEL-1-LIKE PROTEIN"/>
    <property type="match status" value="1"/>
</dbReference>
<dbReference type="InterPro" id="IPR006597">
    <property type="entry name" value="Sel1-like"/>
</dbReference>
<dbReference type="Pfam" id="PF08238">
    <property type="entry name" value="Sel1"/>
    <property type="match status" value="2"/>
</dbReference>
<organism evidence="2 3">
    <name type="scientific">Gigaspora margarita</name>
    <dbReference type="NCBI Taxonomy" id="4874"/>
    <lineage>
        <taxon>Eukaryota</taxon>
        <taxon>Fungi</taxon>
        <taxon>Fungi incertae sedis</taxon>
        <taxon>Mucoromycota</taxon>
        <taxon>Glomeromycotina</taxon>
        <taxon>Glomeromycetes</taxon>
        <taxon>Diversisporales</taxon>
        <taxon>Gigasporaceae</taxon>
        <taxon>Gigaspora</taxon>
    </lineage>
</organism>
<protein>
    <submittedName>
        <fullName evidence="2">43495_t:CDS:1</fullName>
    </submittedName>
</protein>
<dbReference type="PANTHER" id="PTHR11102:SF160">
    <property type="entry name" value="ERAD-ASSOCIATED E3 UBIQUITIN-PROTEIN LIGASE COMPONENT HRD3"/>
    <property type="match status" value="1"/>
</dbReference>
<proteinExistence type="inferred from homology"/>
<dbReference type="InterPro" id="IPR050767">
    <property type="entry name" value="Sel1_AlgK"/>
</dbReference>
<gene>
    <name evidence="2" type="ORF">GMARGA_LOCUS1427</name>
</gene>